<keyword evidence="4" id="KW-1185">Reference proteome</keyword>
<dbReference type="InterPro" id="IPR055803">
    <property type="entry name" value="DUF7379"/>
</dbReference>
<dbReference type="Pfam" id="PF24096">
    <property type="entry name" value="DUF7379"/>
    <property type="match status" value="1"/>
</dbReference>
<dbReference type="EMBL" id="JABBXH010000004">
    <property type="protein sequence ID" value="NMP32776.1"/>
    <property type="molecule type" value="Genomic_DNA"/>
</dbReference>
<evidence type="ECO:0000256" key="1">
    <source>
        <dbReference type="SAM" id="Phobius"/>
    </source>
</evidence>
<name>A0A7Y0LFI4_9GAMM</name>
<dbReference type="PANTHER" id="PTHR37946">
    <property type="entry name" value="SLL1969 PROTEIN"/>
    <property type="match status" value="1"/>
</dbReference>
<evidence type="ECO:0000313" key="4">
    <source>
        <dbReference type="Proteomes" id="UP000568664"/>
    </source>
</evidence>
<keyword evidence="1" id="KW-0472">Membrane</keyword>
<dbReference type="InterPro" id="IPR029058">
    <property type="entry name" value="AB_hydrolase_fold"/>
</dbReference>
<dbReference type="Proteomes" id="UP000568664">
    <property type="component" value="Unassembled WGS sequence"/>
</dbReference>
<dbReference type="Gene3D" id="3.40.50.1820">
    <property type="entry name" value="alpha/beta hydrolase"/>
    <property type="match status" value="1"/>
</dbReference>
<organism evidence="3 4">
    <name type="scientific">Thalassotalea algicola</name>
    <dbReference type="NCBI Taxonomy" id="2716224"/>
    <lineage>
        <taxon>Bacteria</taxon>
        <taxon>Pseudomonadati</taxon>
        <taxon>Pseudomonadota</taxon>
        <taxon>Gammaproteobacteria</taxon>
        <taxon>Alteromonadales</taxon>
        <taxon>Colwelliaceae</taxon>
        <taxon>Thalassotalea</taxon>
    </lineage>
</organism>
<accession>A0A7Y0LFI4</accession>
<evidence type="ECO:0000259" key="2">
    <source>
        <dbReference type="Pfam" id="PF24096"/>
    </source>
</evidence>
<keyword evidence="3" id="KW-0378">Hydrolase</keyword>
<dbReference type="AlphaFoldDB" id="A0A7Y0LFI4"/>
<feature type="transmembrane region" description="Helical" evidence="1">
    <location>
        <begin position="14"/>
        <end position="35"/>
    </location>
</feature>
<dbReference type="PANTHER" id="PTHR37946:SF1">
    <property type="entry name" value="SLL1969 PROTEIN"/>
    <property type="match status" value="1"/>
</dbReference>
<sequence>MCKRLGKCMTAKNVIVQVVSTTISIKIVLLTLLLVTGCANSGVKSSPYQKDKELVVLAHGLGRSDWAMWRLEQRLEGANYRVCTLDYATIGESIDRVLTETSKQIDACLQNASKAHFVGHSLGGLVIRAYLQQNKDILTKQNVGEIVLMGTPNKGSELADYLSDSWLMKIGGEISSALVTGENSLGHNLEELDVNLGIIAGTKPSNLTREYFIGPNDGLVSVESTKLKSMSDFIKIEVTHTQMRYNLEVAEQTIHFLKHGEFKH</sequence>
<protein>
    <submittedName>
        <fullName evidence="3">Alpha/beta fold hydrolase</fullName>
    </submittedName>
</protein>
<evidence type="ECO:0000313" key="3">
    <source>
        <dbReference type="EMBL" id="NMP32776.1"/>
    </source>
</evidence>
<gene>
    <name evidence="3" type="ORF">HII17_14560</name>
</gene>
<feature type="domain" description="DUF7379" evidence="2">
    <location>
        <begin position="72"/>
        <end position="169"/>
    </location>
</feature>
<keyword evidence="1" id="KW-1133">Transmembrane helix</keyword>
<keyword evidence="1" id="KW-0812">Transmembrane</keyword>
<proteinExistence type="predicted"/>
<dbReference type="SUPFAM" id="SSF53474">
    <property type="entry name" value="alpha/beta-Hydrolases"/>
    <property type="match status" value="1"/>
</dbReference>
<comment type="caution">
    <text evidence="3">The sequence shown here is derived from an EMBL/GenBank/DDBJ whole genome shotgun (WGS) entry which is preliminary data.</text>
</comment>
<reference evidence="3 4" key="1">
    <citation type="submission" date="2020-04" db="EMBL/GenBank/DDBJ databases">
        <title>Thalassotalea sp. M1531, isolated from the surface of marine red alga.</title>
        <authorList>
            <person name="Pang L."/>
            <person name="Lu D.-C."/>
        </authorList>
    </citation>
    <scope>NUCLEOTIDE SEQUENCE [LARGE SCALE GENOMIC DNA]</scope>
    <source>
        <strain evidence="3 4">M1531</strain>
    </source>
</reference>
<dbReference type="GO" id="GO:0016787">
    <property type="term" value="F:hydrolase activity"/>
    <property type="evidence" value="ECO:0007669"/>
    <property type="project" value="UniProtKB-KW"/>
</dbReference>